<sequence>MAKPRIFLGSSGRQATLLQALTRGLADVADVEPWTATFNPGSTTLGRLVELTREVDFAAFVFAQDDWTSAEPPPSDADAVAAGQASPRDNVVFEAGLFGGVLGMERTFILHANGAKLPTDLLGLTCVRYGDANKVTEVRAVNQKLRKAIEDIGSLSRIEGLWWQFSMTERSTVEPSAVSLLRVSRDRDRMLEVNGRAWQEDGTLSARYWSEAAKETKDPASIFYAWSGERPRHPNAPAIYGTGQIKLETEDRAAGYWTTRSDADPTLNARTSGVYLRADSDDLAVVDGRDNQTRAALIAERIEDWKSLANS</sequence>
<dbReference type="Proteomes" id="UP000660668">
    <property type="component" value="Unassembled WGS sequence"/>
</dbReference>
<organism evidence="2 3">
    <name type="scientific">Nocardioides agariphilus</name>
    <dbReference type="NCBI Taxonomy" id="433664"/>
    <lineage>
        <taxon>Bacteria</taxon>
        <taxon>Bacillati</taxon>
        <taxon>Actinomycetota</taxon>
        <taxon>Actinomycetes</taxon>
        <taxon>Propionibacteriales</taxon>
        <taxon>Nocardioidaceae</taxon>
        <taxon>Nocardioides</taxon>
    </lineage>
</organism>
<evidence type="ECO:0000313" key="3">
    <source>
        <dbReference type="Proteomes" id="UP000660668"/>
    </source>
</evidence>
<dbReference type="Pfam" id="PF10137">
    <property type="entry name" value="CAP12-PCTIR_TIR"/>
    <property type="match status" value="1"/>
</dbReference>
<dbReference type="RefSeq" id="WP_194694815.1">
    <property type="nucleotide sequence ID" value="NZ_JADKPO010000002.1"/>
</dbReference>
<dbReference type="InterPro" id="IPR019302">
    <property type="entry name" value="CAP12/PCTIR_TIR_dom"/>
</dbReference>
<evidence type="ECO:0000259" key="1">
    <source>
        <dbReference type="Pfam" id="PF10137"/>
    </source>
</evidence>
<dbReference type="GO" id="GO:0050135">
    <property type="term" value="F:NADP+ nucleosidase activity"/>
    <property type="evidence" value="ECO:0007669"/>
    <property type="project" value="InterPro"/>
</dbReference>
<keyword evidence="3" id="KW-1185">Reference proteome</keyword>
<proteinExistence type="predicted"/>
<name>A0A930YH32_9ACTN</name>
<evidence type="ECO:0000313" key="2">
    <source>
        <dbReference type="EMBL" id="MBF4766662.1"/>
    </source>
</evidence>
<accession>A0A930YH32</accession>
<reference evidence="2" key="1">
    <citation type="submission" date="2020-11" db="EMBL/GenBank/DDBJ databases">
        <title>Nocardioides cynanchi sp. nov., isolated from soil of rhizosphere of Cynanchum wilfordii.</title>
        <authorList>
            <person name="Lee J.-S."/>
            <person name="Suh M.K."/>
            <person name="Kim J.-S."/>
        </authorList>
    </citation>
    <scope>NUCLEOTIDE SEQUENCE</scope>
    <source>
        <strain evidence="2">KCTC 19276</strain>
    </source>
</reference>
<dbReference type="EMBL" id="JADKPO010000002">
    <property type="protein sequence ID" value="MBF4766662.1"/>
    <property type="molecule type" value="Genomic_DNA"/>
</dbReference>
<dbReference type="AlphaFoldDB" id="A0A930YH32"/>
<gene>
    <name evidence="2" type="ORF">ISU10_02640</name>
</gene>
<feature type="domain" description="CD-NTase-associated protein 12/Pycsar effector protein TIR" evidence="1">
    <location>
        <begin position="5"/>
        <end position="129"/>
    </location>
</feature>
<protein>
    <submittedName>
        <fullName evidence="2">Nucleotide-binding protein</fullName>
    </submittedName>
</protein>
<comment type="caution">
    <text evidence="2">The sequence shown here is derived from an EMBL/GenBank/DDBJ whole genome shotgun (WGS) entry which is preliminary data.</text>
</comment>